<evidence type="ECO:0000256" key="4">
    <source>
        <dbReference type="ARBA" id="ARBA00020910"/>
    </source>
</evidence>
<evidence type="ECO:0000313" key="14">
    <source>
        <dbReference type="Proteomes" id="UP000216033"/>
    </source>
</evidence>
<gene>
    <name evidence="12" type="primary">fur</name>
    <name evidence="13" type="ORF">B9K05_07900</name>
</gene>
<dbReference type="InterPro" id="IPR043135">
    <property type="entry name" value="Fur_C"/>
</dbReference>
<keyword evidence="14" id="KW-1185">Reference proteome</keyword>
<accession>A0A270BLX7</accession>
<dbReference type="EMBL" id="NDFP01000006">
    <property type="protein sequence ID" value="PAL26019.1"/>
    <property type="molecule type" value="Genomic_DNA"/>
</dbReference>
<dbReference type="GO" id="GO:0045892">
    <property type="term" value="P:negative regulation of DNA-templated transcription"/>
    <property type="evidence" value="ECO:0007669"/>
    <property type="project" value="TreeGrafter"/>
</dbReference>
<keyword evidence="12" id="KW-0408">Iron</keyword>
<name>A0A270BLX7_9PROT</name>
<dbReference type="SUPFAM" id="SSF46785">
    <property type="entry name" value="Winged helix' DNA-binding domain"/>
    <property type="match status" value="1"/>
</dbReference>
<comment type="subunit">
    <text evidence="3 12">Homodimer.</text>
</comment>
<dbReference type="FunFam" id="1.10.10.10:FF:000051">
    <property type="entry name" value="Fur family transcriptional regulator"/>
    <property type="match status" value="1"/>
</dbReference>
<dbReference type="GO" id="GO:0005829">
    <property type="term" value="C:cytosol"/>
    <property type="evidence" value="ECO:0007669"/>
    <property type="project" value="TreeGrafter"/>
</dbReference>
<evidence type="ECO:0000256" key="5">
    <source>
        <dbReference type="ARBA" id="ARBA00022490"/>
    </source>
</evidence>
<comment type="caution">
    <text evidence="13">The sequence shown here is derived from an EMBL/GenBank/DDBJ whole genome shotgun (WGS) entry which is preliminary data.</text>
</comment>
<dbReference type="InterPro" id="IPR036390">
    <property type="entry name" value="WH_DNA-bd_sf"/>
</dbReference>
<evidence type="ECO:0000256" key="6">
    <source>
        <dbReference type="ARBA" id="ARBA00022491"/>
    </source>
</evidence>
<keyword evidence="9 12" id="KW-0805">Transcription regulation</keyword>
<protein>
    <recommendedName>
        <fullName evidence="4 12">Ferric uptake regulation protein</fullName>
    </recommendedName>
</protein>
<dbReference type="CDD" id="cd07153">
    <property type="entry name" value="Fur_like"/>
    <property type="match status" value="1"/>
</dbReference>
<proteinExistence type="inferred from homology"/>
<dbReference type="PANTHER" id="PTHR33202">
    <property type="entry name" value="ZINC UPTAKE REGULATION PROTEIN"/>
    <property type="match status" value="1"/>
</dbReference>
<dbReference type="InterPro" id="IPR002481">
    <property type="entry name" value="FUR"/>
</dbReference>
<dbReference type="Gene3D" id="1.10.10.10">
    <property type="entry name" value="Winged helix-like DNA-binding domain superfamily/Winged helix DNA-binding domain"/>
    <property type="match status" value="1"/>
</dbReference>
<dbReference type="Proteomes" id="UP000216033">
    <property type="component" value="Unassembled WGS sequence"/>
</dbReference>
<organism evidence="13 14">
    <name type="scientific">Acetobacter syzygii</name>
    <dbReference type="NCBI Taxonomy" id="146476"/>
    <lineage>
        <taxon>Bacteria</taxon>
        <taxon>Pseudomonadati</taxon>
        <taxon>Pseudomonadota</taxon>
        <taxon>Alphaproteobacteria</taxon>
        <taxon>Acetobacterales</taxon>
        <taxon>Acetobacteraceae</taxon>
        <taxon>Acetobacter</taxon>
    </lineage>
</organism>
<sequence>MMTPDALGDSPILEQCREKGLKVTGQRRVIAHVLSEADDHPDVEELYRRAIVIDPKISVATVYRTVRLFEERGILQRRNFGSGRARYEATDHGQHYHLIDANSGRVEEFHDDELDALLQKIAARMGYDLITTRLEIYGRGVKKRT</sequence>
<dbReference type="Gene3D" id="3.30.1490.190">
    <property type="match status" value="1"/>
</dbReference>
<evidence type="ECO:0000256" key="2">
    <source>
        <dbReference type="ARBA" id="ARBA00007957"/>
    </source>
</evidence>
<dbReference type="GO" id="GO:0008270">
    <property type="term" value="F:zinc ion binding"/>
    <property type="evidence" value="ECO:0007669"/>
    <property type="project" value="TreeGrafter"/>
</dbReference>
<evidence type="ECO:0000256" key="10">
    <source>
        <dbReference type="ARBA" id="ARBA00023125"/>
    </source>
</evidence>
<keyword evidence="10 12" id="KW-0238">DNA-binding</keyword>
<dbReference type="PANTHER" id="PTHR33202:SF2">
    <property type="entry name" value="FERRIC UPTAKE REGULATION PROTEIN"/>
    <property type="match status" value="1"/>
</dbReference>
<dbReference type="GO" id="GO:1900376">
    <property type="term" value="P:regulation of secondary metabolite biosynthetic process"/>
    <property type="evidence" value="ECO:0007669"/>
    <property type="project" value="TreeGrafter"/>
</dbReference>
<evidence type="ECO:0000256" key="7">
    <source>
        <dbReference type="ARBA" id="ARBA00022723"/>
    </source>
</evidence>
<keyword evidence="7 12" id="KW-0479">Metal-binding</keyword>
<evidence type="ECO:0000256" key="3">
    <source>
        <dbReference type="ARBA" id="ARBA00011738"/>
    </source>
</evidence>
<reference evidence="13 14" key="1">
    <citation type="submission" date="2017-04" db="EMBL/GenBank/DDBJ databases">
        <title>Kefir bacterial isolates.</title>
        <authorList>
            <person name="Kim Y."/>
            <person name="Blasche S."/>
            <person name="Patil K.R."/>
        </authorList>
    </citation>
    <scope>NUCLEOTIDE SEQUENCE [LARGE SCALE GENOMIC DNA]</scope>
    <source>
        <strain evidence="13 14">KR-2</strain>
    </source>
</reference>
<keyword evidence="5 12" id="KW-0963">Cytoplasm</keyword>
<comment type="subcellular location">
    <subcellularLocation>
        <location evidence="1 12">Cytoplasm</location>
    </subcellularLocation>
</comment>
<comment type="similarity">
    <text evidence="2 12">Belongs to the Fur family.</text>
</comment>
<evidence type="ECO:0000313" key="13">
    <source>
        <dbReference type="EMBL" id="PAL26019.1"/>
    </source>
</evidence>
<dbReference type="GO" id="GO:0003700">
    <property type="term" value="F:DNA-binding transcription factor activity"/>
    <property type="evidence" value="ECO:0007669"/>
    <property type="project" value="UniProtKB-UniRule"/>
</dbReference>
<dbReference type="GO" id="GO:0000976">
    <property type="term" value="F:transcription cis-regulatory region binding"/>
    <property type="evidence" value="ECO:0007669"/>
    <property type="project" value="TreeGrafter"/>
</dbReference>
<evidence type="ECO:0000256" key="12">
    <source>
        <dbReference type="RuleBase" id="RU364037"/>
    </source>
</evidence>
<evidence type="ECO:0000256" key="11">
    <source>
        <dbReference type="ARBA" id="ARBA00023163"/>
    </source>
</evidence>
<evidence type="ECO:0000256" key="8">
    <source>
        <dbReference type="ARBA" id="ARBA00022833"/>
    </source>
</evidence>
<keyword evidence="8 12" id="KW-0862">Zinc</keyword>
<keyword evidence="6 12" id="KW-0678">Repressor</keyword>
<keyword evidence="11 12" id="KW-0804">Transcription</keyword>
<dbReference type="Pfam" id="PF01475">
    <property type="entry name" value="FUR"/>
    <property type="match status" value="1"/>
</dbReference>
<dbReference type="OrthoDB" id="8659436at2"/>
<evidence type="ECO:0000256" key="9">
    <source>
        <dbReference type="ARBA" id="ARBA00023015"/>
    </source>
</evidence>
<dbReference type="AlphaFoldDB" id="A0A270BLX7"/>
<evidence type="ECO:0000256" key="1">
    <source>
        <dbReference type="ARBA" id="ARBA00004496"/>
    </source>
</evidence>
<dbReference type="InterPro" id="IPR036388">
    <property type="entry name" value="WH-like_DNA-bd_sf"/>
</dbReference>